<dbReference type="GO" id="GO:0005739">
    <property type="term" value="C:mitochondrion"/>
    <property type="evidence" value="ECO:0007669"/>
    <property type="project" value="TreeGrafter"/>
</dbReference>
<dbReference type="PROSITE" id="PS51501">
    <property type="entry name" value="ZF_DNL"/>
    <property type="match status" value="1"/>
</dbReference>
<name>A0A9P4PK55_9PLEO</name>
<organism evidence="7 8">
    <name type="scientific">Karstenula rhodostoma CBS 690.94</name>
    <dbReference type="NCBI Taxonomy" id="1392251"/>
    <lineage>
        <taxon>Eukaryota</taxon>
        <taxon>Fungi</taxon>
        <taxon>Dikarya</taxon>
        <taxon>Ascomycota</taxon>
        <taxon>Pezizomycotina</taxon>
        <taxon>Dothideomycetes</taxon>
        <taxon>Pleosporomycetidae</taxon>
        <taxon>Pleosporales</taxon>
        <taxon>Massarineae</taxon>
        <taxon>Didymosphaeriaceae</taxon>
        <taxon>Karstenula</taxon>
    </lineage>
</organism>
<dbReference type="GO" id="GO:0051087">
    <property type="term" value="F:protein-folding chaperone binding"/>
    <property type="evidence" value="ECO:0007669"/>
    <property type="project" value="TreeGrafter"/>
</dbReference>
<comment type="caution">
    <text evidence="7">The sequence shown here is derived from an EMBL/GenBank/DDBJ whole genome shotgun (WGS) entry which is preliminary data.</text>
</comment>
<dbReference type="GO" id="GO:0008270">
    <property type="term" value="F:zinc ion binding"/>
    <property type="evidence" value="ECO:0007669"/>
    <property type="project" value="UniProtKB-KW"/>
</dbReference>
<dbReference type="GO" id="GO:0050821">
    <property type="term" value="P:protein stabilization"/>
    <property type="evidence" value="ECO:0007669"/>
    <property type="project" value="TreeGrafter"/>
</dbReference>
<evidence type="ECO:0000313" key="7">
    <source>
        <dbReference type="EMBL" id="KAF2445530.1"/>
    </source>
</evidence>
<proteinExistence type="predicted"/>
<dbReference type="GO" id="GO:0030150">
    <property type="term" value="P:protein import into mitochondrial matrix"/>
    <property type="evidence" value="ECO:0007669"/>
    <property type="project" value="TreeGrafter"/>
</dbReference>
<evidence type="ECO:0000256" key="5">
    <source>
        <dbReference type="SAM" id="MobiDB-lite"/>
    </source>
</evidence>
<feature type="region of interest" description="Disordered" evidence="5">
    <location>
        <begin position="160"/>
        <end position="213"/>
    </location>
</feature>
<dbReference type="OrthoDB" id="512667at2759"/>
<keyword evidence="2 4" id="KW-0863">Zinc-finger</keyword>
<dbReference type="Proteomes" id="UP000799764">
    <property type="component" value="Unassembled WGS sequence"/>
</dbReference>
<evidence type="ECO:0000256" key="1">
    <source>
        <dbReference type="ARBA" id="ARBA00022723"/>
    </source>
</evidence>
<accession>A0A9P4PK55</accession>
<protein>
    <submittedName>
        <fullName evidence="7">Zf-DNL-domain-containing protein</fullName>
    </submittedName>
</protein>
<gene>
    <name evidence="7" type="ORF">P171DRAFT_430935</name>
</gene>
<dbReference type="InterPro" id="IPR007853">
    <property type="entry name" value="Znf_DNL-typ"/>
</dbReference>
<dbReference type="PANTHER" id="PTHR20922:SF13">
    <property type="entry name" value="DNL-TYPE ZINC FINGER PROTEIN"/>
    <property type="match status" value="1"/>
</dbReference>
<keyword evidence="8" id="KW-1185">Reference proteome</keyword>
<dbReference type="AlphaFoldDB" id="A0A9P4PK55"/>
<evidence type="ECO:0000256" key="4">
    <source>
        <dbReference type="PROSITE-ProRule" id="PRU00834"/>
    </source>
</evidence>
<dbReference type="EMBL" id="MU001499">
    <property type="protein sequence ID" value="KAF2445530.1"/>
    <property type="molecule type" value="Genomic_DNA"/>
</dbReference>
<reference evidence="7" key="1">
    <citation type="journal article" date="2020" name="Stud. Mycol.">
        <title>101 Dothideomycetes genomes: a test case for predicting lifestyles and emergence of pathogens.</title>
        <authorList>
            <person name="Haridas S."/>
            <person name="Albert R."/>
            <person name="Binder M."/>
            <person name="Bloem J."/>
            <person name="Labutti K."/>
            <person name="Salamov A."/>
            <person name="Andreopoulos B."/>
            <person name="Baker S."/>
            <person name="Barry K."/>
            <person name="Bills G."/>
            <person name="Bluhm B."/>
            <person name="Cannon C."/>
            <person name="Castanera R."/>
            <person name="Culley D."/>
            <person name="Daum C."/>
            <person name="Ezra D."/>
            <person name="Gonzalez J."/>
            <person name="Henrissat B."/>
            <person name="Kuo A."/>
            <person name="Liang C."/>
            <person name="Lipzen A."/>
            <person name="Lutzoni F."/>
            <person name="Magnuson J."/>
            <person name="Mondo S."/>
            <person name="Nolan M."/>
            <person name="Ohm R."/>
            <person name="Pangilinan J."/>
            <person name="Park H.-J."/>
            <person name="Ramirez L."/>
            <person name="Alfaro M."/>
            <person name="Sun H."/>
            <person name="Tritt A."/>
            <person name="Yoshinaga Y."/>
            <person name="Zwiers L.-H."/>
            <person name="Turgeon B."/>
            <person name="Goodwin S."/>
            <person name="Spatafora J."/>
            <person name="Crous P."/>
            <person name="Grigoriev I."/>
        </authorList>
    </citation>
    <scope>NUCLEOTIDE SEQUENCE</scope>
    <source>
        <strain evidence="7">CBS 690.94</strain>
    </source>
</reference>
<sequence length="213" mass="23199">MPPAPSSLLRCLARPAAPRAARASLPECIPMPMSKRLFHAPRTATSTVLRPSPILARPHLPRTRVRYESTPSSNSPGTTTAAPESRLDRDQVPSYELTFTCKACTTRSSHRVSKQGYHHGTVLISCPGCKNRHLISDHMKIFSDKSVTVEDLMREKGSLVKRGTLGPGGDVEFWDDGSSSPRSAHFHPNANIKGEDDAPEGTLTEPPNPSKKS</sequence>
<dbReference type="PANTHER" id="PTHR20922">
    <property type="entry name" value="DNL-TYPE ZINC FINGER PROTEIN"/>
    <property type="match status" value="1"/>
</dbReference>
<evidence type="ECO:0000259" key="6">
    <source>
        <dbReference type="PROSITE" id="PS51501"/>
    </source>
</evidence>
<feature type="domain" description="DNL-type" evidence="6">
    <location>
        <begin position="90"/>
        <end position="185"/>
    </location>
</feature>
<dbReference type="InterPro" id="IPR024158">
    <property type="entry name" value="Mt_import_TIM15"/>
</dbReference>
<keyword evidence="3" id="KW-0862">Zinc</keyword>
<feature type="region of interest" description="Disordered" evidence="5">
    <location>
        <begin position="51"/>
        <end position="89"/>
    </location>
</feature>
<dbReference type="GO" id="GO:0006457">
    <property type="term" value="P:protein folding"/>
    <property type="evidence" value="ECO:0007669"/>
    <property type="project" value="TreeGrafter"/>
</dbReference>
<evidence type="ECO:0000313" key="8">
    <source>
        <dbReference type="Proteomes" id="UP000799764"/>
    </source>
</evidence>
<keyword evidence="1" id="KW-0479">Metal-binding</keyword>
<evidence type="ECO:0000256" key="3">
    <source>
        <dbReference type="ARBA" id="ARBA00022833"/>
    </source>
</evidence>
<feature type="compositionally biased region" description="Low complexity" evidence="5">
    <location>
        <begin position="69"/>
        <end position="83"/>
    </location>
</feature>
<evidence type="ECO:0000256" key="2">
    <source>
        <dbReference type="ARBA" id="ARBA00022771"/>
    </source>
</evidence>
<dbReference type="Pfam" id="PF05180">
    <property type="entry name" value="zf-DNL"/>
    <property type="match status" value="1"/>
</dbReference>